<dbReference type="EMBL" id="LN877948">
    <property type="protein sequence ID" value="CUV04474.1"/>
    <property type="molecule type" value="Genomic_DNA"/>
</dbReference>
<evidence type="ECO:0000256" key="7">
    <source>
        <dbReference type="ARBA" id="ARBA00049790"/>
    </source>
</evidence>
<dbReference type="GO" id="GO:0071164">
    <property type="term" value="F:RNA cap trimethylguanosine synthase activity"/>
    <property type="evidence" value="ECO:0007669"/>
    <property type="project" value="TreeGrafter"/>
</dbReference>
<comment type="catalytic activity">
    <reaction evidence="5">
        <text>a 5'-end (N(2),N(7)-dimethyl 5'-triphosphoguanosine)-ribonucleoside in snRNA + S-adenosyl-L-methionine = a 5'-end (N(2),N(2),N(7)-trimethyl 5'-triphosphoguanosine)-ribonucleoside in snRNA + S-adenosyl-L-homocysteine + H(+)</text>
        <dbReference type="Rhea" id="RHEA:78479"/>
        <dbReference type="Rhea" id="RHEA-COMP:19087"/>
        <dbReference type="Rhea" id="RHEA-COMP:19089"/>
        <dbReference type="ChEBI" id="CHEBI:15378"/>
        <dbReference type="ChEBI" id="CHEBI:57856"/>
        <dbReference type="ChEBI" id="CHEBI:59789"/>
        <dbReference type="ChEBI" id="CHEBI:167623"/>
        <dbReference type="ChEBI" id="CHEBI:172880"/>
    </reaction>
    <physiologicalReaction direction="left-to-right" evidence="5">
        <dbReference type="Rhea" id="RHEA:78480"/>
    </physiologicalReaction>
</comment>
<dbReference type="InterPro" id="IPR029063">
    <property type="entry name" value="SAM-dependent_MTases_sf"/>
</dbReference>
<evidence type="ECO:0000256" key="4">
    <source>
        <dbReference type="ARBA" id="ARBA00048740"/>
    </source>
</evidence>
<dbReference type="OrthoDB" id="194443at2759"/>
<dbReference type="Proteomes" id="UP000199752">
    <property type="component" value="Chromosome 2"/>
</dbReference>
<evidence type="ECO:0000313" key="8">
    <source>
        <dbReference type="EMBL" id="CUV04474.1"/>
    </source>
</evidence>
<evidence type="ECO:0000256" key="1">
    <source>
        <dbReference type="ARBA" id="ARBA00018517"/>
    </source>
</evidence>
<dbReference type="VEuPathDB" id="CryptoDB:GY17_00003480"/>
<reference evidence="8" key="1">
    <citation type="submission" date="2015-08" db="EMBL/GenBank/DDBJ databases">
        <authorList>
            <person name="Babu N.S."/>
            <person name="Beckwith C.J."/>
            <person name="Beseler K.G."/>
            <person name="Brison A."/>
            <person name="Carone J.V."/>
            <person name="Caskin T.P."/>
            <person name="Diamond M."/>
            <person name="Durham M.E."/>
            <person name="Foxe J.M."/>
            <person name="Go M."/>
            <person name="Henderson B.A."/>
            <person name="Jones I.B."/>
            <person name="McGettigan J.A."/>
            <person name="Micheletti S.J."/>
            <person name="Nasrallah M.E."/>
            <person name="Ortiz D."/>
            <person name="Piller C.R."/>
            <person name="Privatt S.R."/>
            <person name="Schneider S.L."/>
            <person name="Sharp S."/>
            <person name="Smith T.C."/>
            <person name="Stanton J.D."/>
            <person name="Ullery H.E."/>
            <person name="Wilson R.J."/>
            <person name="Serrano M.G."/>
            <person name="Buck G."/>
            <person name="Lee V."/>
            <person name="Wang Y."/>
            <person name="Carvalho R."/>
            <person name="Voegtly L."/>
            <person name="Shi R."/>
            <person name="Duckworth R."/>
            <person name="Johnson A."/>
            <person name="Loviza R."/>
            <person name="Walstead R."/>
            <person name="Shah Z."/>
            <person name="Kiflezghi M."/>
            <person name="Wade K."/>
            <person name="Ball S.L."/>
            <person name="Bradley K.W."/>
            <person name="Asai D.J."/>
            <person name="Bowman C.A."/>
            <person name="Russell D.A."/>
            <person name="Pope W.H."/>
            <person name="Jacobs-Sera D."/>
            <person name="Hendrix R.W."/>
            <person name="Hatfull G.F."/>
        </authorList>
    </citation>
    <scope>NUCLEOTIDE SEQUENCE [LARGE SCALE GENOMIC DNA]</scope>
</reference>
<evidence type="ECO:0000256" key="6">
    <source>
        <dbReference type="ARBA" id="ARBA00049075"/>
    </source>
</evidence>
<gene>
    <name evidence="8" type="ORF">CHUDEA2_1190</name>
</gene>
<dbReference type="Pfam" id="PF09445">
    <property type="entry name" value="Methyltransf_15"/>
    <property type="match status" value="2"/>
</dbReference>
<evidence type="ECO:0000256" key="3">
    <source>
        <dbReference type="ARBA" id="ARBA00047418"/>
    </source>
</evidence>
<dbReference type="GO" id="GO:0005634">
    <property type="term" value="C:nucleus"/>
    <property type="evidence" value="ECO:0007669"/>
    <property type="project" value="TreeGrafter"/>
</dbReference>
<protein>
    <recommendedName>
        <fullName evidence="1">Trimethylguanosine synthase</fullName>
    </recommendedName>
    <alternativeName>
        <fullName evidence="7">Cap-specific guanine-N(2) methyltransferase</fullName>
    </alternativeName>
</protein>
<name>A0A0S4TCC0_CRYHO</name>
<comment type="similarity">
    <text evidence="2">Belongs to the methyltransferase superfamily. Trimethylguanosine synthase family.</text>
</comment>
<proteinExistence type="inferred from homology"/>
<dbReference type="VEuPathDB" id="CryptoDB:Chro.20131"/>
<sequence>MVDSTIMDVNTKKRKRKKISQDSQANELTFFENECKKNVESNMKSSFTGNELVIIKGEISSWLNLVSNSSLFPSGIENIMNSMGNKELFRGIIVARRITNLPIRYTNVPGSIIPNLCKNSLYSVSERFPCTPLNSEFEKENFERISFDIEKSKENDCELEEALFGVLDNPKNIKEGSEFLINKKRKKETKVNVDFLKKNLSIFPGNIGREYLVFQKYDDGIILDGDAVMDATPEILSQHIARRLRGCTVLDACGGVGSNTIAFSQHCKRVISVEISNSRTLICKHNSQIYKLYGDQSWNNTESNIRDTNSIDAIRDSGSPTLHFNIAHSIDDSYNLSMYFDPKSNIVFVNGDILDFCDWYQNNSHNKYDFKSSSITKQAFNNFENFEWAFASPPWGGYSYNGFKHFNLENNSSLNYKEMIIRLSSVANNIALFLPRNTNIPEFSALLSILGFYAIEIEAIRDTRFNYILGIVLYSVRTRSKFKLQYLFGQNIDSISHPISKRLISFTEHILRKSKLDGGESVNEQNISKLGIKKISKFGKKIERLIKKKGLEPMMAITYLLNYILHRDDYCTNLYLSNCSNNIFPVAGNNQDITQTEGLKMKRKYKKYIRKIIKELEHGN</sequence>
<dbReference type="InterPro" id="IPR019012">
    <property type="entry name" value="RNA_cap_Gua-N2-MeTrfase"/>
</dbReference>
<dbReference type="VEuPathDB" id="CryptoDB:ChTU502y2012_420g0095"/>
<evidence type="ECO:0000256" key="5">
    <source>
        <dbReference type="ARBA" id="ARBA00048763"/>
    </source>
</evidence>
<comment type="catalytic activity">
    <reaction evidence="4">
        <text>a 5'-end (N(7)-methyl 5'-triphosphoguanosine)-ribonucleoside in snoRNA + S-adenosyl-L-methionine = a 5'-end (N(2),N(7)-dimethyl 5'-triphosphoguanosine)-ribonucleoside in snoRNA + S-adenosyl-L-homocysteine + H(+)</text>
        <dbReference type="Rhea" id="RHEA:78475"/>
        <dbReference type="Rhea" id="RHEA-COMP:19086"/>
        <dbReference type="Rhea" id="RHEA-COMP:19088"/>
        <dbReference type="ChEBI" id="CHEBI:15378"/>
        <dbReference type="ChEBI" id="CHEBI:57856"/>
        <dbReference type="ChEBI" id="CHEBI:59789"/>
        <dbReference type="ChEBI" id="CHEBI:156461"/>
        <dbReference type="ChEBI" id="CHEBI:172880"/>
    </reaction>
    <physiologicalReaction direction="left-to-right" evidence="4">
        <dbReference type="Rhea" id="RHEA:78476"/>
    </physiologicalReaction>
</comment>
<comment type="catalytic activity">
    <reaction evidence="6">
        <text>a 5'-end (N(7)-methyl 5'-triphosphoguanosine)-ribonucleoside in snRNA + S-adenosyl-L-methionine = a 5'-end (N(2),N(7)-dimethyl 5'-triphosphoguanosine)-ribonucleoside in snRNA + S-adenosyl-L-homocysteine + H(+)</text>
        <dbReference type="Rhea" id="RHEA:78471"/>
        <dbReference type="Rhea" id="RHEA-COMP:19085"/>
        <dbReference type="Rhea" id="RHEA-COMP:19087"/>
        <dbReference type="ChEBI" id="CHEBI:15378"/>
        <dbReference type="ChEBI" id="CHEBI:57856"/>
        <dbReference type="ChEBI" id="CHEBI:59789"/>
        <dbReference type="ChEBI" id="CHEBI:156461"/>
        <dbReference type="ChEBI" id="CHEBI:172880"/>
    </reaction>
    <physiologicalReaction direction="left-to-right" evidence="6">
        <dbReference type="Rhea" id="RHEA:78472"/>
    </physiologicalReaction>
</comment>
<comment type="catalytic activity">
    <reaction evidence="3">
        <text>a 5'-end (N(2),N(7)-dimethyl 5'-triphosphoguanosine)-ribonucleoside in snoRNA + S-adenosyl-L-methionine = a 5'-end (N(2),N(2),N(7)-trimethyl 5'-triphosphoguanosine)-ribonucleoside in snoRNA + S-adenosyl-L-homocysteine + H(+)</text>
        <dbReference type="Rhea" id="RHEA:78507"/>
        <dbReference type="Rhea" id="RHEA-COMP:19088"/>
        <dbReference type="Rhea" id="RHEA-COMP:19090"/>
        <dbReference type="ChEBI" id="CHEBI:15378"/>
        <dbReference type="ChEBI" id="CHEBI:57856"/>
        <dbReference type="ChEBI" id="CHEBI:59789"/>
        <dbReference type="ChEBI" id="CHEBI:167623"/>
        <dbReference type="ChEBI" id="CHEBI:172880"/>
    </reaction>
    <physiologicalReaction direction="left-to-right" evidence="3">
        <dbReference type="Rhea" id="RHEA:78508"/>
    </physiologicalReaction>
</comment>
<dbReference type="VEuPathDB" id="CryptoDB:CHUDEA2_1190"/>
<organism evidence="8">
    <name type="scientific">Cryptosporidium hominis</name>
    <dbReference type="NCBI Taxonomy" id="237895"/>
    <lineage>
        <taxon>Eukaryota</taxon>
        <taxon>Sar</taxon>
        <taxon>Alveolata</taxon>
        <taxon>Apicomplexa</taxon>
        <taxon>Conoidasida</taxon>
        <taxon>Coccidia</taxon>
        <taxon>Eucoccidiorida</taxon>
        <taxon>Eimeriorina</taxon>
        <taxon>Cryptosporidiidae</taxon>
        <taxon>Cryptosporidium</taxon>
    </lineage>
</organism>
<accession>A0A0S4TCC0</accession>
<dbReference type="Gene3D" id="3.40.50.150">
    <property type="entry name" value="Vaccinia Virus protein VP39"/>
    <property type="match status" value="1"/>
</dbReference>
<dbReference type="AlphaFoldDB" id="A0A0S4TCC0"/>
<dbReference type="PANTHER" id="PTHR14741">
    <property type="entry name" value="S-ADENOSYLMETHIONINE-DEPENDENT METHYLTRANSFERASE RELATED"/>
    <property type="match status" value="1"/>
</dbReference>
<evidence type="ECO:0000256" key="2">
    <source>
        <dbReference type="ARBA" id="ARBA00025783"/>
    </source>
</evidence>
<dbReference type="PANTHER" id="PTHR14741:SF32">
    <property type="entry name" value="TRIMETHYLGUANOSINE SYNTHASE"/>
    <property type="match status" value="1"/>
</dbReference>
<dbReference type="SUPFAM" id="SSF53335">
    <property type="entry name" value="S-adenosyl-L-methionine-dependent methyltransferases"/>
    <property type="match status" value="1"/>
</dbReference>